<proteinExistence type="predicted"/>
<reference evidence="1 2" key="1">
    <citation type="submission" date="2019-07" db="EMBL/GenBank/DDBJ databases">
        <title>Whole genome shotgun sequence of Deinococcus cellulosilyticus NBRC 106333.</title>
        <authorList>
            <person name="Hosoyama A."/>
            <person name="Uohara A."/>
            <person name="Ohji S."/>
            <person name="Ichikawa N."/>
        </authorList>
    </citation>
    <scope>NUCLEOTIDE SEQUENCE [LARGE SCALE GENOMIC DNA]</scope>
    <source>
        <strain evidence="1 2">NBRC 106333</strain>
    </source>
</reference>
<sequence length="174" mass="19958">MPGSDAERHPLLSAQNLPRTSRFEEALYSLGDEWEVIEGVQLGHFTGLYAFLSVHGVFVVFPQSHYGVVDHYRYRLVIEGENLSRVAEAILKTTQNLGRVVGCKVTGIMLHRQLVDADEARDGFTDHNHPREWTFIGVKLMTWESFGPRLKSLRQVELTEDEVKNVRLRLRSLR</sequence>
<keyword evidence="2" id="KW-1185">Reference proteome</keyword>
<evidence type="ECO:0000313" key="1">
    <source>
        <dbReference type="EMBL" id="GEM49085.1"/>
    </source>
</evidence>
<dbReference type="AlphaFoldDB" id="A0A511N8C3"/>
<organism evidence="1 2">
    <name type="scientific">Deinococcus cellulosilyticus (strain DSM 18568 / NBRC 106333 / KACC 11606 / 5516J-15)</name>
    <dbReference type="NCBI Taxonomy" id="1223518"/>
    <lineage>
        <taxon>Bacteria</taxon>
        <taxon>Thermotogati</taxon>
        <taxon>Deinococcota</taxon>
        <taxon>Deinococci</taxon>
        <taxon>Deinococcales</taxon>
        <taxon>Deinococcaceae</taxon>
        <taxon>Deinococcus</taxon>
    </lineage>
</organism>
<dbReference type="RefSeq" id="WP_146888991.1">
    <property type="nucleotide sequence ID" value="NZ_BJXB01000028.1"/>
</dbReference>
<accession>A0A511N8C3</accession>
<evidence type="ECO:0000313" key="2">
    <source>
        <dbReference type="Proteomes" id="UP000321306"/>
    </source>
</evidence>
<name>A0A511N8C3_DEIC1</name>
<gene>
    <name evidence="1" type="ORF">DC3_47200</name>
</gene>
<dbReference type="Proteomes" id="UP000321306">
    <property type="component" value="Unassembled WGS sequence"/>
</dbReference>
<protein>
    <submittedName>
        <fullName evidence="1">Uncharacterized protein</fullName>
    </submittedName>
</protein>
<comment type="caution">
    <text evidence="1">The sequence shown here is derived from an EMBL/GenBank/DDBJ whole genome shotgun (WGS) entry which is preliminary data.</text>
</comment>
<dbReference type="EMBL" id="BJXB01000028">
    <property type="protein sequence ID" value="GEM49085.1"/>
    <property type="molecule type" value="Genomic_DNA"/>
</dbReference>